<feature type="compositionally biased region" description="Polar residues" evidence="5">
    <location>
        <begin position="1"/>
        <end position="10"/>
    </location>
</feature>
<dbReference type="GO" id="GO:0046872">
    <property type="term" value="F:metal ion binding"/>
    <property type="evidence" value="ECO:0007669"/>
    <property type="project" value="UniProtKB-KW"/>
</dbReference>
<dbReference type="Gene3D" id="3.40.50.11900">
    <property type="match status" value="1"/>
</dbReference>
<dbReference type="AlphaFoldDB" id="A0A644XQ90"/>
<dbReference type="PANTHER" id="PTHR30548">
    <property type="entry name" value="2-HYDROXYGLUTARYL-COA DEHYDRATASE, D-COMPONENT-RELATED"/>
    <property type="match status" value="1"/>
</dbReference>
<comment type="similarity">
    <text evidence="1">Belongs to the FldB/FldC dehydratase alpha/beta subunit family.</text>
</comment>
<proteinExistence type="inferred from homology"/>
<dbReference type="GO" id="GO:0016829">
    <property type="term" value="F:lyase activity"/>
    <property type="evidence" value="ECO:0007669"/>
    <property type="project" value="UniProtKB-KW"/>
</dbReference>
<dbReference type="Pfam" id="PF06050">
    <property type="entry name" value="HGD-D"/>
    <property type="match status" value="1"/>
</dbReference>
<dbReference type="EMBL" id="VSSQ01002960">
    <property type="protein sequence ID" value="MPM18319.1"/>
    <property type="molecule type" value="Genomic_DNA"/>
</dbReference>
<organism evidence="6">
    <name type="scientific">bioreactor metagenome</name>
    <dbReference type="NCBI Taxonomy" id="1076179"/>
    <lineage>
        <taxon>unclassified sequences</taxon>
        <taxon>metagenomes</taxon>
        <taxon>ecological metagenomes</taxon>
    </lineage>
</organism>
<keyword evidence="6" id="KW-0456">Lyase</keyword>
<evidence type="ECO:0000256" key="1">
    <source>
        <dbReference type="ARBA" id="ARBA00005806"/>
    </source>
</evidence>
<protein>
    <submittedName>
        <fullName evidence="6">(R)-phenyllactyl-CoA dehydratase alpha subunit</fullName>
        <ecNumber evidence="6">4.2.1.-</ecNumber>
    </submittedName>
</protein>
<dbReference type="EC" id="4.2.1.-" evidence="6"/>
<evidence type="ECO:0000256" key="3">
    <source>
        <dbReference type="ARBA" id="ARBA00023004"/>
    </source>
</evidence>
<reference evidence="6" key="1">
    <citation type="submission" date="2019-08" db="EMBL/GenBank/DDBJ databases">
        <authorList>
            <person name="Kucharzyk K."/>
            <person name="Murdoch R.W."/>
            <person name="Higgins S."/>
            <person name="Loffler F."/>
        </authorList>
    </citation>
    <scope>NUCLEOTIDE SEQUENCE</scope>
</reference>
<dbReference type="GO" id="GO:0051536">
    <property type="term" value="F:iron-sulfur cluster binding"/>
    <property type="evidence" value="ECO:0007669"/>
    <property type="project" value="UniProtKB-KW"/>
</dbReference>
<feature type="region of interest" description="Disordered" evidence="5">
    <location>
        <begin position="1"/>
        <end position="22"/>
    </location>
</feature>
<sequence>MSDTIATENSAAPAAKPKRPKAKSMIMIGEQTQALFENARLAKERGEKVGWSASIFPQEIAETLGLVVLYPENHSAGIAARHQADPFLQECEGSLGYSNDLCAYAKVNLTYSSVLAGQSEVELPDSGKMVRPDFLLLTNNICNQLTKWYENLAKQLNIPIFFIDTCYNPYDYVTETRVRYVRTQIDQLIKDLCEFTGKTWDDEKFQKIMKISQRNSYLWERANNLMDRKPSPLSGFELFNYMSCMVCNRGKESTTALLEQLNAEIEQHIAEGTSTYPVEEQFRVSWDGIACWPYLRHNLHTLKEYGINMVASSYGKAWAIEYEDLDGMARAYCFASTNGDNASTMISRRLEALKRFRCEGTIYHVNRSCKVMDCQMMEVQRQLSALAGVPFTSFDGDQADYRNYSEAQFETRIQGLVEVMKQNKEAKANG</sequence>
<dbReference type="Gene3D" id="3.40.50.11890">
    <property type="match status" value="1"/>
</dbReference>
<keyword evidence="2" id="KW-0479">Metal-binding</keyword>
<keyword evidence="4" id="KW-0411">Iron-sulfur</keyword>
<evidence type="ECO:0000256" key="5">
    <source>
        <dbReference type="SAM" id="MobiDB-lite"/>
    </source>
</evidence>
<dbReference type="InterPro" id="IPR010327">
    <property type="entry name" value="FldB/FldC_alpha/beta"/>
</dbReference>
<evidence type="ECO:0000313" key="6">
    <source>
        <dbReference type="EMBL" id="MPM18319.1"/>
    </source>
</evidence>
<evidence type="ECO:0000256" key="2">
    <source>
        <dbReference type="ARBA" id="ARBA00022723"/>
    </source>
</evidence>
<comment type="caution">
    <text evidence="6">The sequence shown here is derived from an EMBL/GenBank/DDBJ whole genome shotgun (WGS) entry which is preliminary data.</text>
</comment>
<gene>
    <name evidence="6" type="primary">fldB_2</name>
    <name evidence="6" type="ORF">SDC9_64727</name>
</gene>
<evidence type="ECO:0000256" key="4">
    <source>
        <dbReference type="ARBA" id="ARBA00023014"/>
    </source>
</evidence>
<keyword evidence="3" id="KW-0408">Iron</keyword>
<dbReference type="PANTHER" id="PTHR30548:SF4">
    <property type="entry name" value="SUBUNIT OF OXYGEN-SENSITIVE 2-HYDROXYISOCAPROYL-COA DEHYDRATASE"/>
    <property type="match status" value="1"/>
</dbReference>
<accession>A0A644XQ90</accession>
<name>A0A644XQ90_9ZZZZ</name>